<evidence type="ECO:0000256" key="3">
    <source>
        <dbReference type="ARBA" id="ARBA00023082"/>
    </source>
</evidence>
<keyword evidence="4" id="KW-0238">DNA-binding</keyword>
<dbReference type="SUPFAM" id="SSF46894">
    <property type="entry name" value="C-terminal effector domain of the bipartite response regulators"/>
    <property type="match status" value="1"/>
</dbReference>
<comment type="caution">
    <text evidence="9">The sequence shown here is derived from an EMBL/GenBank/DDBJ whole genome shotgun (WGS) entry which is preliminary data.</text>
</comment>
<dbReference type="Gene3D" id="3.40.50.2300">
    <property type="match status" value="1"/>
</dbReference>
<dbReference type="SMART" id="SM00448">
    <property type="entry name" value="REC"/>
    <property type="match status" value="1"/>
</dbReference>
<accession>A0ABP8W0B4</accession>
<dbReference type="InterPro" id="IPR016032">
    <property type="entry name" value="Sig_transdc_resp-reg_C-effctor"/>
</dbReference>
<dbReference type="PANTHER" id="PTHR43214">
    <property type="entry name" value="TWO-COMPONENT RESPONSE REGULATOR"/>
    <property type="match status" value="1"/>
</dbReference>
<dbReference type="InterPro" id="IPR013249">
    <property type="entry name" value="RNA_pol_sigma70_r4_t2"/>
</dbReference>
<keyword evidence="5" id="KW-0804">Transcription</keyword>
<evidence type="ECO:0000256" key="6">
    <source>
        <dbReference type="PROSITE-ProRule" id="PRU00169"/>
    </source>
</evidence>
<dbReference type="Pfam" id="PF08281">
    <property type="entry name" value="Sigma70_r4_2"/>
    <property type="match status" value="1"/>
</dbReference>
<dbReference type="Pfam" id="PF00072">
    <property type="entry name" value="Response_reg"/>
    <property type="match status" value="1"/>
</dbReference>
<feature type="modified residue" description="4-aspartylphosphate" evidence="6">
    <location>
        <position position="92"/>
    </location>
</feature>
<evidence type="ECO:0000259" key="8">
    <source>
        <dbReference type="PROSITE" id="PS50110"/>
    </source>
</evidence>
<dbReference type="Gene3D" id="1.10.10.10">
    <property type="entry name" value="Winged helix-like DNA-binding domain superfamily/Winged helix DNA-binding domain"/>
    <property type="match status" value="1"/>
</dbReference>
<keyword evidence="3" id="KW-0731">Sigma factor</keyword>
<reference evidence="10" key="1">
    <citation type="journal article" date="2019" name="Int. J. Syst. Evol. Microbiol.">
        <title>The Global Catalogue of Microorganisms (GCM) 10K type strain sequencing project: providing services to taxonomists for standard genome sequencing and annotation.</title>
        <authorList>
            <consortium name="The Broad Institute Genomics Platform"/>
            <consortium name="The Broad Institute Genome Sequencing Center for Infectious Disease"/>
            <person name="Wu L."/>
            <person name="Ma J."/>
        </authorList>
    </citation>
    <scope>NUCLEOTIDE SEQUENCE [LARGE SCALE GENOMIC DNA]</scope>
    <source>
        <strain evidence="10">JCM 18956</strain>
    </source>
</reference>
<feature type="domain" description="Response regulatory" evidence="8">
    <location>
        <begin position="41"/>
        <end position="156"/>
    </location>
</feature>
<feature type="region of interest" description="Disordered" evidence="7">
    <location>
        <begin position="1"/>
        <end position="34"/>
    </location>
</feature>
<name>A0ABP8W0B4_9MICO</name>
<keyword evidence="6" id="KW-0597">Phosphoprotein</keyword>
<protein>
    <submittedName>
        <fullName evidence="9">Response regulator transcription factor</fullName>
    </submittedName>
</protein>
<evidence type="ECO:0000313" key="10">
    <source>
        <dbReference type="Proteomes" id="UP001501295"/>
    </source>
</evidence>
<dbReference type="PANTHER" id="PTHR43214:SF42">
    <property type="entry name" value="TRANSCRIPTIONAL REGULATORY PROTEIN DESR"/>
    <property type="match status" value="1"/>
</dbReference>
<evidence type="ECO:0000256" key="5">
    <source>
        <dbReference type="ARBA" id="ARBA00023163"/>
    </source>
</evidence>
<evidence type="ECO:0000256" key="1">
    <source>
        <dbReference type="ARBA" id="ARBA00010641"/>
    </source>
</evidence>
<dbReference type="EMBL" id="BAABLM010000004">
    <property type="protein sequence ID" value="GAA4677116.1"/>
    <property type="molecule type" value="Genomic_DNA"/>
</dbReference>
<evidence type="ECO:0000256" key="4">
    <source>
        <dbReference type="ARBA" id="ARBA00023125"/>
    </source>
</evidence>
<organism evidence="9 10">
    <name type="scientific">Frondihabitans cladoniiphilus</name>
    <dbReference type="NCBI Taxonomy" id="715785"/>
    <lineage>
        <taxon>Bacteria</taxon>
        <taxon>Bacillati</taxon>
        <taxon>Actinomycetota</taxon>
        <taxon>Actinomycetes</taxon>
        <taxon>Micrococcales</taxon>
        <taxon>Microbacteriaceae</taxon>
        <taxon>Frondihabitans</taxon>
    </lineage>
</organism>
<keyword evidence="2" id="KW-0805">Transcription regulation</keyword>
<dbReference type="PRINTS" id="PR00038">
    <property type="entry name" value="HTHLUXR"/>
</dbReference>
<keyword evidence="10" id="KW-1185">Reference proteome</keyword>
<comment type="similarity">
    <text evidence="1">Belongs to the sigma-70 factor family. ECF subfamily.</text>
</comment>
<evidence type="ECO:0000256" key="7">
    <source>
        <dbReference type="SAM" id="MobiDB-lite"/>
    </source>
</evidence>
<dbReference type="InterPro" id="IPR000792">
    <property type="entry name" value="Tscrpt_reg_LuxR_C"/>
</dbReference>
<dbReference type="SUPFAM" id="SSF52172">
    <property type="entry name" value="CheY-like"/>
    <property type="match status" value="1"/>
</dbReference>
<dbReference type="InterPro" id="IPR001789">
    <property type="entry name" value="Sig_transdc_resp-reg_receiver"/>
</dbReference>
<feature type="compositionally biased region" description="Polar residues" evidence="7">
    <location>
        <begin position="24"/>
        <end position="34"/>
    </location>
</feature>
<evidence type="ECO:0000256" key="2">
    <source>
        <dbReference type="ARBA" id="ARBA00023015"/>
    </source>
</evidence>
<gene>
    <name evidence="9" type="ORF">GCM10025780_22220</name>
</gene>
<dbReference type="PROSITE" id="PS50110">
    <property type="entry name" value="RESPONSE_REGULATORY"/>
    <property type="match status" value="1"/>
</dbReference>
<dbReference type="Proteomes" id="UP001501295">
    <property type="component" value="Unassembled WGS sequence"/>
</dbReference>
<evidence type="ECO:0000313" key="9">
    <source>
        <dbReference type="EMBL" id="GAA4677116.1"/>
    </source>
</evidence>
<proteinExistence type="inferred from homology"/>
<dbReference type="InterPro" id="IPR039420">
    <property type="entry name" value="WalR-like"/>
</dbReference>
<dbReference type="InterPro" id="IPR036388">
    <property type="entry name" value="WH-like_DNA-bd_sf"/>
</dbReference>
<dbReference type="InterPro" id="IPR011006">
    <property type="entry name" value="CheY-like_superfamily"/>
</dbReference>
<sequence length="249" mass="27579">MTSTDPNGIPALRSGPGRNIPVASWNSATPDPTAPSQRRVRLAILDDHEVLLDSLSSWINVNAYDFDLVLTAHTWLQLVHSDNFPTDLVFLDFQLKEPVSIEARVRTCRAAGAKVVVLSSLDTRESRERALDAGASAFLSKALPMREVMDAARQVMGVARDSAPQRDWRPLPVGAANQSRPKLSAGEAEAFRLYVSGFSTNEVAQQMNVQYETAKTYLRRVREKYAKANRPASKKAELIRRAAEDGYLQ</sequence>
<dbReference type="RefSeq" id="WP_345375943.1">
    <property type="nucleotide sequence ID" value="NZ_BAABLM010000004.1"/>
</dbReference>